<evidence type="ECO:0000256" key="2">
    <source>
        <dbReference type="ARBA" id="ARBA00004664"/>
    </source>
</evidence>
<feature type="domain" description="N-(5'phosphoribosyl) anthranilate isomerase (PRAI)" evidence="10">
    <location>
        <begin position="11"/>
        <end position="191"/>
    </location>
</feature>
<dbReference type="EC" id="5.3.1.24" evidence="3 9"/>
<keyword evidence="5 9" id="KW-0028">Amino-acid biosynthesis</keyword>
<reference evidence="11 12" key="1">
    <citation type="submission" date="2020-08" db="EMBL/GenBank/DDBJ databases">
        <title>Sphingobacterium sp. DN04309 isolated from aquaculture water.</title>
        <authorList>
            <person name="Zhang M."/>
        </authorList>
    </citation>
    <scope>NUCLEOTIDE SEQUENCE [LARGE SCALE GENOMIC DNA]</scope>
    <source>
        <strain evidence="11 12">DN04309</strain>
    </source>
</reference>
<dbReference type="InterPro" id="IPR013785">
    <property type="entry name" value="Aldolase_TIM"/>
</dbReference>
<evidence type="ECO:0000256" key="6">
    <source>
        <dbReference type="ARBA" id="ARBA00022822"/>
    </source>
</evidence>
<dbReference type="Gene3D" id="3.20.20.70">
    <property type="entry name" value="Aldolase class I"/>
    <property type="match status" value="1"/>
</dbReference>
<dbReference type="InterPro" id="IPR001240">
    <property type="entry name" value="PRAI_dom"/>
</dbReference>
<proteinExistence type="inferred from homology"/>
<dbReference type="InterPro" id="IPR044643">
    <property type="entry name" value="TrpF_fam"/>
</dbReference>
<dbReference type="SUPFAM" id="SSF51366">
    <property type="entry name" value="Ribulose-phoshate binding barrel"/>
    <property type="match status" value="1"/>
</dbReference>
<name>A0ABR7YI69_9SPHI</name>
<organism evidence="11 12">
    <name type="scientific">Sphingobacterium litopenaei</name>
    <dbReference type="NCBI Taxonomy" id="2763500"/>
    <lineage>
        <taxon>Bacteria</taxon>
        <taxon>Pseudomonadati</taxon>
        <taxon>Bacteroidota</taxon>
        <taxon>Sphingobacteriia</taxon>
        <taxon>Sphingobacteriales</taxon>
        <taxon>Sphingobacteriaceae</taxon>
        <taxon>Sphingobacterium</taxon>
    </lineage>
</organism>
<comment type="catalytic activity">
    <reaction evidence="1 9">
        <text>N-(5-phospho-beta-D-ribosyl)anthranilate = 1-(2-carboxyphenylamino)-1-deoxy-D-ribulose 5-phosphate</text>
        <dbReference type="Rhea" id="RHEA:21540"/>
        <dbReference type="ChEBI" id="CHEBI:18277"/>
        <dbReference type="ChEBI" id="CHEBI:58613"/>
        <dbReference type="EC" id="5.3.1.24"/>
    </reaction>
</comment>
<dbReference type="RefSeq" id="WP_190302982.1">
    <property type="nucleotide sequence ID" value="NZ_JACOIJ010000050.1"/>
</dbReference>
<evidence type="ECO:0000313" key="11">
    <source>
        <dbReference type="EMBL" id="MBD1431010.1"/>
    </source>
</evidence>
<evidence type="ECO:0000256" key="9">
    <source>
        <dbReference type="HAMAP-Rule" id="MF_00135"/>
    </source>
</evidence>
<evidence type="ECO:0000259" key="10">
    <source>
        <dbReference type="Pfam" id="PF00697"/>
    </source>
</evidence>
<evidence type="ECO:0000256" key="1">
    <source>
        <dbReference type="ARBA" id="ARBA00001164"/>
    </source>
</evidence>
<comment type="pathway">
    <text evidence="2 9">Amino-acid biosynthesis; L-tryptophan biosynthesis; L-tryptophan from chorismate: step 3/5.</text>
</comment>
<dbReference type="CDD" id="cd00405">
    <property type="entry name" value="PRAI"/>
    <property type="match status" value="1"/>
</dbReference>
<evidence type="ECO:0000313" key="12">
    <source>
        <dbReference type="Proteomes" id="UP000651271"/>
    </source>
</evidence>
<sequence>MRNRNKELKIKVCGMRDADNIRQLMTLPVDYIGFIFYAKSARFVSGKPEVSIPSSFKKVGVFVNSSKEEIQTKIQEFDLQVVQLHGDESPEFCQEIKDLGIETFKAFGIDEEFDWESIAPYDGKVDYFLFDTKSKQYGGTGQTFNWEKLQDYPYQTPYWLSGGISLENIEDAASFEDNRLYGLDLNSKFEIEPALKIIQSLTQAISIIK</sequence>
<dbReference type="Pfam" id="PF00697">
    <property type="entry name" value="PRAI"/>
    <property type="match status" value="1"/>
</dbReference>
<dbReference type="EMBL" id="JACOIJ010000050">
    <property type="protein sequence ID" value="MBD1431010.1"/>
    <property type="molecule type" value="Genomic_DNA"/>
</dbReference>
<dbReference type="PANTHER" id="PTHR42894:SF1">
    <property type="entry name" value="N-(5'-PHOSPHORIBOSYL)ANTHRANILATE ISOMERASE"/>
    <property type="match status" value="1"/>
</dbReference>
<keyword evidence="6 9" id="KW-0822">Tryptophan biosynthesis</keyword>
<keyword evidence="12" id="KW-1185">Reference proteome</keyword>
<comment type="similarity">
    <text evidence="9">Belongs to the TrpF family.</text>
</comment>
<keyword evidence="8 9" id="KW-0413">Isomerase</keyword>
<evidence type="ECO:0000256" key="5">
    <source>
        <dbReference type="ARBA" id="ARBA00022605"/>
    </source>
</evidence>
<protein>
    <recommendedName>
        <fullName evidence="4 9">N-(5'-phosphoribosyl)anthranilate isomerase</fullName>
        <shortName evidence="9">PRAI</shortName>
        <ecNumber evidence="3 9">5.3.1.24</ecNumber>
    </recommendedName>
</protein>
<comment type="caution">
    <text evidence="11">The sequence shown here is derived from an EMBL/GenBank/DDBJ whole genome shotgun (WGS) entry which is preliminary data.</text>
</comment>
<keyword evidence="7 9" id="KW-0057">Aromatic amino acid biosynthesis</keyword>
<gene>
    <name evidence="9" type="primary">trpF</name>
    <name evidence="11" type="ORF">H8B04_15875</name>
</gene>
<evidence type="ECO:0000256" key="4">
    <source>
        <dbReference type="ARBA" id="ARBA00022272"/>
    </source>
</evidence>
<evidence type="ECO:0000256" key="8">
    <source>
        <dbReference type="ARBA" id="ARBA00023235"/>
    </source>
</evidence>
<accession>A0ABR7YI69</accession>
<dbReference type="HAMAP" id="MF_00135">
    <property type="entry name" value="PRAI"/>
    <property type="match status" value="1"/>
</dbReference>
<evidence type="ECO:0000256" key="7">
    <source>
        <dbReference type="ARBA" id="ARBA00023141"/>
    </source>
</evidence>
<dbReference type="InterPro" id="IPR011060">
    <property type="entry name" value="RibuloseP-bd_barrel"/>
</dbReference>
<dbReference type="PANTHER" id="PTHR42894">
    <property type="entry name" value="N-(5'-PHOSPHORIBOSYL)ANTHRANILATE ISOMERASE"/>
    <property type="match status" value="1"/>
</dbReference>
<dbReference type="Proteomes" id="UP000651271">
    <property type="component" value="Unassembled WGS sequence"/>
</dbReference>
<evidence type="ECO:0000256" key="3">
    <source>
        <dbReference type="ARBA" id="ARBA00012572"/>
    </source>
</evidence>
<dbReference type="GO" id="GO:0016853">
    <property type="term" value="F:isomerase activity"/>
    <property type="evidence" value="ECO:0007669"/>
    <property type="project" value="UniProtKB-KW"/>
</dbReference>